<feature type="coiled-coil region" evidence="1">
    <location>
        <begin position="213"/>
        <end position="338"/>
    </location>
</feature>
<dbReference type="RefSeq" id="XP_068346750.1">
    <property type="nucleotide sequence ID" value="XM_068513004.1"/>
</dbReference>
<organism evidence="2 3">
    <name type="scientific">Tritrichomonas foetus</name>
    <dbReference type="NCBI Taxonomy" id="1144522"/>
    <lineage>
        <taxon>Eukaryota</taxon>
        <taxon>Metamonada</taxon>
        <taxon>Parabasalia</taxon>
        <taxon>Tritrichomonadida</taxon>
        <taxon>Tritrichomonadidae</taxon>
        <taxon>Tritrichomonas</taxon>
    </lineage>
</organism>
<sequence length="956" mass="113722">MEAKSFLFEQLVAFKQISTALTESGSSQSDMQDIINSVIDIFNEFVFDKDNNYLEIDVFCQNEFKKRHREVFLRGQKMMDPILTKLNILNDQMKDIKTKYKEYLEESTAKRKKLTIEYDSKNKDEMDLFNMKLEEEIKEKKDLVALVYENFDKYLAERLGELSRSYQEKITKIEDDSTKIQLELQTIIHEKHSIKQNILVKFDSVDRQFALSHEKLSREYNEKRNSLTVQKKELQESIDETRDDIERSAGHSDAKMYKMEDEYKIKQDKLLQEKKDKISELESEENELNIRINKLNLEKEQVELENQAELTAIRQKLNERLKKEKSIIDEKIRAIEKEIFKTFQPKIKEIDESITQCVQNKDSLDVKLRKAAYNQNQKSYNSLIAIQKIQENEINELKETIRQKKKELGDLIHQKNEDLKDYKHQIQKQVGNVMQNIDTKAQGNMLEIVDIMKSFDDQQRILTELHERSIQDRNTKRMQMIAQIKKEHEERKNSIIKKFDEMKNKQVDATFQKEKIDEDKKHSEDIKNLEDRINRSKSKMQILQMKIEGFLKINNERIQSMKKEMPQFFDNDKEKTPLKPAEVVDELEKRKEVVQKEASEAKQNLDNLKSTFDIRMRRIEENYLRTKKQFYHEEKQADTRVDQLSKLVDEQESKLKELTVLANVKTEEADKFEETYEDQKNEFEEKTRETFQVSLDNVKQPTIDFQNEMEELKATLGESVKRLQEQLDEAKANTEKTMNAMLEERQRRLEQLQNEMKMNHLDKIEEMKRKHENRLSEIDNELINKKQYAIDEKVRIEENYKMTLEKNEIEFQETMESLDIEKNELNEETKILNNRIDEEKRKVCPNCVNTKRTIHAMLVKREMLAKKLGILTDELLKNEIIMNEIFQPPPRITLQPPIIVSKSTANSPAIKTRKSPLNLTMPQRPATAIGLEKLKLSSRRPKTSTYTPLCHQRRRM</sequence>
<comment type="caution">
    <text evidence="2">The sequence shown here is derived from an EMBL/GenBank/DDBJ whole genome shotgun (WGS) entry which is preliminary data.</text>
</comment>
<accession>A0A1J4J877</accession>
<feature type="coiled-coil region" evidence="1">
    <location>
        <begin position="387"/>
        <end position="425"/>
    </location>
</feature>
<dbReference type="Proteomes" id="UP000179807">
    <property type="component" value="Unassembled WGS sequence"/>
</dbReference>
<keyword evidence="3" id="KW-1185">Reference proteome</keyword>
<evidence type="ECO:0000313" key="3">
    <source>
        <dbReference type="Proteomes" id="UP000179807"/>
    </source>
</evidence>
<feature type="coiled-coil region" evidence="1">
    <location>
        <begin position="808"/>
        <end position="842"/>
    </location>
</feature>
<dbReference type="AlphaFoldDB" id="A0A1J4J877"/>
<gene>
    <name evidence="2" type="ORF">TRFO_40104</name>
</gene>
<evidence type="ECO:0000313" key="2">
    <source>
        <dbReference type="EMBL" id="OHS93613.1"/>
    </source>
</evidence>
<proteinExistence type="predicted"/>
<dbReference type="GeneID" id="94847708"/>
<feature type="coiled-coil region" evidence="1">
    <location>
        <begin position="584"/>
        <end position="781"/>
    </location>
</feature>
<feature type="coiled-coil region" evidence="1">
    <location>
        <begin position="485"/>
        <end position="546"/>
    </location>
</feature>
<evidence type="ECO:0000256" key="1">
    <source>
        <dbReference type="SAM" id="Coils"/>
    </source>
</evidence>
<feature type="coiled-coil region" evidence="1">
    <location>
        <begin position="86"/>
        <end position="150"/>
    </location>
</feature>
<name>A0A1J4J877_9EUKA</name>
<dbReference type="VEuPathDB" id="TrichDB:TRFO_40104"/>
<protein>
    <submittedName>
        <fullName evidence="2">Uncharacterized protein</fullName>
    </submittedName>
</protein>
<reference evidence="2" key="1">
    <citation type="submission" date="2016-10" db="EMBL/GenBank/DDBJ databases">
        <authorList>
            <person name="Benchimol M."/>
            <person name="Almeida L.G."/>
            <person name="Vasconcelos A.T."/>
            <person name="Perreira-Neves A."/>
            <person name="Rosa I.A."/>
            <person name="Tasca T."/>
            <person name="Bogo M.R."/>
            <person name="de Souza W."/>
        </authorList>
    </citation>
    <scope>NUCLEOTIDE SEQUENCE [LARGE SCALE GENOMIC DNA]</scope>
    <source>
        <strain evidence="2">K</strain>
    </source>
</reference>
<keyword evidence="1" id="KW-0175">Coiled coil</keyword>
<dbReference type="EMBL" id="MLAK01001384">
    <property type="protein sequence ID" value="OHS93613.1"/>
    <property type="molecule type" value="Genomic_DNA"/>
</dbReference>